<feature type="signal peptide" evidence="10">
    <location>
        <begin position="1"/>
        <end position="22"/>
    </location>
</feature>
<dbReference type="CDD" id="cd02620">
    <property type="entry name" value="Peptidase_C1A_CathepsinB"/>
    <property type="match status" value="1"/>
</dbReference>
<evidence type="ECO:0000313" key="12">
    <source>
        <dbReference type="EMBL" id="VDO48285.1"/>
    </source>
</evidence>
<dbReference type="InterPro" id="IPR000169">
    <property type="entry name" value="Pept_cys_AS"/>
</dbReference>
<evidence type="ECO:0000256" key="6">
    <source>
        <dbReference type="ARBA" id="ARBA00023145"/>
    </source>
</evidence>
<evidence type="ECO:0000259" key="11">
    <source>
        <dbReference type="SMART" id="SM00645"/>
    </source>
</evidence>
<dbReference type="PROSITE" id="PS00139">
    <property type="entry name" value="THIOL_PROTEASE_CYS"/>
    <property type="match status" value="1"/>
</dbReference>
<evidence type="ECO:0000256" key="4">
    <source>
        <dbReference type="ARBA" id="ARBA00022801"/>
    </source>
</evidence>
<evidence type="ECO:0000256" key="5">
    <source>
        <dbReference type="ARBA" id="ARBA00022807"/>
    </source>
</evidence>
<dbReference type="InterPro" id="IPR038765">
    <property type="entry name" value="Papain-like_cys_pep_sf"/>
</dbReference>
<keyword evidence="5" id="KW-0788">Thiol protease</keyword>
<evidence type="ECO:0000256" key="8">
    <source>
        <dbReference type="ARBA" id="ARBA00023180"/>
    </source>
</evidence>
<dbReference type="InterPro" id="IPR025661">
    <property type="entry name" value="Pept_asp_AS"/>
</dbReference>
<comment type="similarity">
    <text evidence="1">Belongs to the peptidase C1 family.</text>
</comment>
<organism evidence="12 13">
    <name type="scientific">Haemonchus placei</name>
    <name type="common">Barber's pole worm</name>
    <dbReference type="NCBI Taxonomy" id="6290"/>
    <lineage>
        <taxon>Eukaryota</taxon>
        <taxon>Metazoa</taxon>
        <taxon>Ecdysozoa</taxon>
        <taxon>Nematoda</taxon>
        <taxon>Chromadorea</taxon>
        <taxon>Rhabditida</taxon>
        <taxon>Rhabditina</taxon>
        <taxon>Rhabditomorpha</taxon>
        <taxon>Strongyloidea</taxon>
        <taxon>Trichostrongylidae</taxon>
        <taxon>Haemonchus</taxon>
    </lineage>
</organism>
<keyword evidence="2" id="KW-0645">Protease</keyword>
<reference evidence="12 13" key="1">
    <citation type="submission" date="2018-11" db="EMBL/GenBank/DDBJ databases">
        <authorList>
            <consortium name="Pathogen Informatics"/>
        </authorList>
    </citation>
    <scope>NUCLEOTIDE SEQUENCE [LARGE SCALE GENOMIC DNA]</scope>
    <source>
        <strain evidence="12 13">MHpl1</strain>
    </source>
</reference>
<evidence type="ECO:0000256" key="9">
    <source>
        <dbReference type="ARBA" id="ARBA00057399"/>
    </source>
</evidence>
<dbReference type="InterPro" id="IPR013128">
    <property type="entry name" value="Peptidase_C1A"/>
</dbReference>
<sequence length="354" mass="39483">MHNKYFWIALCISVSISDLGSEAEAPGAPNPQTLSSEAQALKDEALVKYLNENQNLFKAKITTASHSFEHRIMSHKFKKQNSKLPVLKYGKDANDDIPPSFDSREHWPDCPSLKYVRDQANCGSCWAVSSAGAMSDRICIATKGAKKVILSATDILSCCGDVCGDGCEGGYATKAWEFFKEDGVVSGGNYLSKGCCRPYPVHPCGEHHGIDYGECLFGANTPECHRRCQPGFRKQYRMNKFYGKSVYLLNGVEDIQRDIMKNGPVVALFEVFEDFNLYNSGIYKHTAGESTGWHAVKVVGWGSENNTDFWIIANSWNDDWGEQGFFRIIRGVNECTIEEDMIAGLVDDDVERIF</sequence>
<dbReference type="InterPro" id="IPR025660">
    <property type="entry name" value="Pept_his_AS"/>
</dbReference>
<keyword evidence="3 10" id="KW-0732">Signal</keyword>
<dbReference type="GO" id="GO:0006508">
    <property type="term" value="P:proteolysis"/>
    <property type="evidence" value="ECO:0007669"/>
    <property type="project" value="UniProtKB-KW"/>
</dbReference>
<dbReference type="FunFam" id="3.90.70.10:FF:000031">
    <property type="entry name" value="Cathepsin B"/>
    <property type="match status" value="1"/>
</dbReference>
<evidence type="ECO:0000256" key="7">
    <source>
        <dbReference type="ARBA" id="ARBA00023157"/>
    </source>
</evidence>
<proteinExistence type="inferred from homology"/>
<evidence type="ECO:0000256" key="1">
    <source>
        <dbReference type="ARBA" id="ARBA00008455"/>
    </source>
</evidence>
<feature type="chain" id="PRO_5018603766" description="Peptidase C1A papain C-terminal domain-containing protein" evidence="10">
    <location>
        <begin position="23"/>
        <end position="354"/>
    </location>
</feature>
<dbReference type="SUPFAM" id="SSF54001">
    <property type="entry name" value="Cysteine proteinases"/>
    <property type="match status" value="1"/>
</dbReference>
<accession>A0A3P7ZG26</accession>
<dbReference type="PANTHER" id="PTHR12411">
    <property type="entry name" value="CYSTEINE PROTEASE FAMILY C1-RELATED"/>
    <property type="match status" value="1"/>
</dbReference>
<dbReference type="PROSITE" id="PS00639">
    <property type="entry name" value="THIOL_PROTEASE_HIS"/>
    <property type="match status" value="1"/>
</dbReference>
<keyword evidence="4" id="KW-0378">Hydrolase</keyword>
<dbReference type="OrthoDB" id="640249at2759"/>
<dbReference type="SMART" id="SM00645">
    <property type="entry name" value="Pept_C1"/>
    <property type="match status" value="1"/>
</dbReference>
<keyword evidence="13" id="KW-1185">Reference proteome</keyword>
<dbReference type="Proteomes" id="UP000268014">
    <property type="component" value="Unassembled WGS sequence"/>
</dbReference>
<name>A0A3P7ZG26_HAEPC</name>
<keyword evidence="6" id="KW-0865">Zymogen</keyword>
<keyword evidence="8" id="KW-0325">Glycoprotein</keyword>
<gene>
    <name evidence="12" type="ORF">HPLM_LOCUS13241</name>
</gene>
<evidence type="ECO:0000256" key="10">
    <source>
        <dbReference type="SAM" id="SignalP"/>
    </source>
</evidence>
<dbReference type="PROSITE" id="PS00640">
    <property type="entry name" value="THIOL_PROTEASE_ASN"/>
    <property type="match status" value="1"/>
</dbReference>
<comment type="function">
    <text evidence="9">Expression of the protease correlates with blood-feeding and suggests a role for the protease in blood digestion.</text>
</comment>
<dbReference type="InterPro" id="IPR000668">
    <property type="entry name" value="Peptidase_C1A_C"/>
</dbReference>
<evidence type="ECO:0000256" key="2">
    <source>
        <dbReference type="ARBA" id="ARBA00022670"/>
    </source>
</evidence>
<dbReference type="GO" id="GO:0008234">
    <property type="term" value="F:cysteine-type peptidase activity"/>
    <property type="evidence" value="ECO:0007669"/>
    <property type="project" value="UniProtKB-KW"/>
</dbReference>
<feature type="domain" description="Peptidase C1A papain C-terminal" evidence="11">
    <location>
        <begin position="97"/>
        <end position="345"/>
    </location>
</feature>
<dbReference type="Pfam" id="PF00112">
    <property type="entry name" value="Peptidase_C1"/>
    <property type="match status" value="1"/>
</dbReference>
<dbReference type="EMBL" id="UZAF01018133">
    <property type="protein sequence ID" value="VDO48285.1"/>
    <property type="molecule type" value="Genomic_DNA"/>
</dbReference>
<protein>
    <recommendedName>
        <fullName evidence="11">Peptidase C1A papain C-terminal domain-containing protein</fullName>
    </recommendedName>
</protein>
<evidence type="ECO:0000256" key="3">
    <source>
        <dbReference type="ARBA" id="ARBA00022729"/>
    </source>
</evidence>
<keyword evidence="7" id="KW-1015">Disulfide bond</keyword>
<evidence type="ECO:0000313" key="13">
    <source>
        <dbReference type="Proteomes" id="UP000268014"/>
    </source>
</evidence>
<dbReference type="Gene3D" id="3.90.70.10">
    <property type="entry name" value="Cysteine proteinases"/>
    <property type="match status" value="1"/>
</dbReference>
<dbReference type="PRINTS" id="PR00705">
    <property type="entry name" value="PAPAIN"/>
</dbReference>
<dbReference type="STRING" id="6290.A0A3P7ZG26"/>
<dbReference type="AlphaFoldDB" id="A0A3P7ZG26"/>